<reference evidence="16" key="1">
    <citation type="submission" date="2022-12" db="EMBL/GenBank/DDBJ databases">
        <title>Genome assemblies of Blomia tropicalis.</title>
        <authorList>
            <person name="Cui Y."/>
        </authorList>
    </citation>
    <scope>NUCLEOTIDE SEQUENCE</scope>
    <source>
        <tissue evidence="16">Adult mites</tissue>
    </source>
</reference>
<keyword evidence="6" id="KW-0256">Endoplasmic reticulum</keyword>
<keyword evidence="8" id="KW-0443">Lipid metabolism</keyword>
<evidence type="ECO:0000313" key="17">
    <source>
        <dbReference type="Proteomes" id="UP001142055"/>
    </source>
</evidence>
<dbReference type="Proteomes" id="UP001142055">
    <property type="component" value="Chromosome 1"/>
</dbReference>
<comment type="subcellular location">
    <subcellularLocation>
        <location evidence="3">Endoplasmic reticulum</location>
    </subcellularLocation>
    <subcellularLocation>
        <location evidence="1">Membrane</location>
        <topology evidence="1">Single-pass membrane protein</topology>
    </subcellularLocation>
    <subcellularLocation>
        <location evidence="2">Mitochondrion</location>
    </subcellularLocation>
</comment>
<dbReference type="OrthoDB" id="5086500at2759"/>
<dbReference type="GO" id="GO:0008654">
    <property type="term" value="P:phospholipid biosynthetic process"/>
    <property type="evidence" value="ECO:0007669"/>
    <property type="project" value="UniProtKB-KW"/>
</dbReference>
<dbReference type="PANTHER" id="PTHR48182:SF2">
    <property type="entry name" value="PROTEIN SERAC1"/>
    <property type="match status" value="1"/>
</dbReference>
<evidence type="ECO:0000256" key="8">
    <source>
        <dbReference type="ARBA" id="ARBA00023098"/>
    </source>
</evidence>
<evidence type="ECO:0000256" key="15">
    <source>
        <dbReference type="ARBA" id="ARBA00041701"/>
    </source>
</evidence>
<accession>A0A9Q0RQM3</accession>
<evidence type="ECO:0000256" key="5">
    <source>
        <dbReference type="ARBA" id="ARBA00022692"/>
    </source>
</evidence>
<keyword evidence="4" id="KW-0444">Lipid biosynthesis</keyword>
<evidence type="ECO:0000256" key="11">
    <source>
        <dbReference type="ARBA" id="ARBA00023209"/>
    </source>
</evidence>
<keyword evidence="12" id="KW-1208">Phospholipid metabolism</keyword>
<evidence type="ECO:0000256" key="9">
    <source>
        <dbReference type="ARBA" id="ARBA00023128"/>
    </source>
</evidence>
<protein>
    <recommendedName>
        <fullName evidence="14">Protein SERAC1</fullName>
    </recommendedName>
    <alternativeName>
        <fullName evidence="15">Serine active site-containing protein 1</fullName>
    </alternativeName>
</protein>
<dbReference type="PROSITE" id="PS51257">
    <property type="entry name" value="PROKAR_LIPOPROTEIN"/>
    <property type="match status" value="1"/>
</dbReference>
<keyword evidence="17" id="KW-1185">Reference proteome</keyword>
<keyword evidence="5" id="KW-0812">Transmembrane</keyword>
<dbReference type="Gene3D" id="1.25.10.10">
    <property type="entry name" value="Leucine-rich Repeat Variant"/>
    <property type="match status" value="1"/>
</dbReference>
<keyword evidence="7" id="KW-1133">Transmembrane helix</keyword>
<dbReference type="Gene3D" id="3.40.50.1820">
    <property type="entry name" value="alpha/beta hydrolase"/>
    <property type="match status" value="1"/>
</dbReference>
<dbReference type="PANTHER" id="PTHR48182">
    <property type="entry name" value="PROTEIN SERAC1"/>
    <property type="match status" value="1"/>
</dbReference>
<keyword evidence="10" id="KW-0472">Membrane</keyword>
<dbReference type="GO" id="GO:0016020">
    <property type="term" value="C:membrane"/>
    <property type="evidence" value="ECO:0007669"/>
    <property type="project" value="UniProtKB-SubCell"/>
</dbReference>
<dbReference type="InterPro" id="IPR052374">
    <property type="entry name" value="SERAC1"/>
</dbReference>
<dbReference type="SUPFAM" id="SSF53474">
    <property type="entry name" value="alpha/beta-Hydrolases"/>
    <property type="match status" value="1"/>
</dbReference>
<evidence type="ECO:0000256" key="12">
    <source>
        <dbReference type="ARBA" id="ARBA00023264"/>
    </source>
</evidence>
<dbReference type="AlphaFoldDB" id="A0A9Q0RQM3"/>
<dbReference type="GO" id="GO:0005739">
    <property type="term" value="C:mitochondrion"/>
    <property type="evidence" value="ECO:0007669"/>
    <property type="project" value="UniProtKB-SubCell"/>
</dbReference>
<keyword evidence="9" id="KW-0496">Mitochondrion</keyword>
<evidence type="ECO:0000256" key="3">
    <source>
        <dbReference type="ARBA" id="ARBA00004240"/>
    </source>
</evidence>
<evidence type="ECO:0000256" key="14">
    <source>
        <dbReference type="ARBA" id="ARBA00040991"/>
    </source>
</evidence>
<comment type="caution">
    <text evidence="16">The sequence shown here is derived from an EMBL/GenBank/DDBJ whole genome shotgun (WGS) entry which is preliminary data.</text>
</comment>
<dbReference type="OMA" id="TWRQSDS"/>
<dbReference type="SUPFAM" id="SSF48371">
    <property type="entry name" value="ARM repeat"/>
    <property type="match status" value="1"/>
</dbReference>
<dbReference type="InterPro" id="IPR016024">
    <property type="entry name" value="ARM-type_fold"/>
</dbReference>
<sequence>MFKQLSRKHLLLIPVSIPIVSGCLYYSRHLLSNTIKTETITNDYIHLPNELCSRLFDNEFNNYDEMKETSNVNQDESINISIFKDLEALKLSQRCTLIESVHLALKGNVNDNSFRSPLNTNKLLVRIEDKSHLFELDELLIHLLKCTLSVGKQSECARYLTEQTLILFERNGIFSPDYDKLDNYHIKRYQGLYFQAILENLISSKENVIQLLDNGILILLHKLRELFPDKQVQNWISICISALSIYDETHSHLFHSGWIGILSQWLNSHDLRLNLEAAKVLHNIANKEKFHQSLYLLHPINSTTNSSPKIEFDLIFVHGLQGGVFKTWRQSDSMKNSSNYTDCWPKTWIPLDFDNCRILAVNYQTFLSNWNINCGHAHTLKERSDQLAQELRCANVGDRPIIWVTHSMGGLLVKEMLTDIENQGESKHTYKSLVEQTKGIVFFSVPHKGSEMAVWSPNMQRIISPSNQVLELRKDSPMLIDLHQRFLNLAERHNIECLSFGEGKHSTLIKNPVEFLEYKFMLVPEESADPGIGRFIVLPEDHFRICKPSGRDSESYDELKTFVNRLVHKAYNRSEPIYLPNDLLLSTSIL</sequence>
<organism evidence="16 17">
    <name type="scientific">Blomia tropicalis</name>
    <name type="common">Mite</name>
    <dbReference type="NCBI Taxonomy" id="40697"/>
    <lineage>
        <taxon>Eukaryota</taxon>
        <taxon>Metazoa</taxon>
        <taxon>Ecdysozoa</taxon>
        <taxon>Arthropoda</taxon>
        <taxon>Chelicerata</taxon>
        <taxon>Arachnida</taxon>
        <taxon>Acari</taxon>
        <taxon>Acariformes</taxon>
        <taxon>Sarcoptiformes</taxon>
        <taxon>Astigmata</taxon>
        <taxon>Glycyphagoidea</taxon>
        <taxon>Echimyopodidae</taxon>
        <taxon>Blomia</taxon>
    </lineage>
</organism>
<evidence type="ECO:0000313" key="16">
    <source>
        <dbReference type="EMBL" id="KAJ6222071.1"/>
    </source>
</evidence>
<dbReference type="InterPro" id="IPR011989">
    <property type="entry name" value="ARM-like"/>
</dbReference>
<evidence type="ECO:0000256" key="4">
    <source>
        <dbReference type="ARBA" id="ARBA00022516"/>
    </source>
</evidence>
<proteinExistence type="inferred from homology"/>
<dbReference type="GO" id="GO:0005783">
    <property type="term" value="C:endoplasmic reticulum"/>
    <property type="evidence" value="ECO:0007669"/>
    <property type="project" value="UniProtKB-SubCell"/>
</dbReference>
<evidence type="ECO:0000256" key="10">
    <source>
        <dbReference type="ARBA" id="ARBA00023136"/>
    </source>
</evidence>
<evidence type="ECO:0000256" key="2">
    <source>
        <dbReference type="ARBA" id="ARBA00004173"/>
    </source>
</evidence>
<name>A0A9Q0RQM3_BLOTA</name>
<evidence type="ECO:0000256" key="1">
    <source>
        <dbReference type="ARBA" id="ARBA00004167"/>
    </source>
</evidence>
<keyword evidence="11" id="KW-0594">Phospholipid biosynthesis</keyword>
<comment type="similarity">
    <text evidence="13">Belongs to the SERAC1 family.</text>
</comment>
<evidence type="ECO:0000256" key="6">
    <source>
        <dbReference type="ARBA" id="ARBA00022824"/>
    </source>
</evidence>
<evidence type="ECO:0000256" key="7">
    <source>
        <dbReference type="ARBA" id="ARBA00022989"/>
    </source>
</evidence>
<dbReference type="InterPro" id="IPR029058">
    <property type="entry name" value="AB_hydrolase_fold"/>
</dbReference>
<dbReference type="EMBL" id="JAPWDV010000001">
    <property type="protein sequence ID" value="KAJ6222071.1"/>
    <property type="molecule type" value="Genomic_DNA"/>
</dbReference>
<evidence type="ECO:0000256" key="13">
    <source>
        <dbReference type="ARBA" id="ARBA00038024"/>
    </source>
</evidence>
<gene>
    <name evidence="16" type="ORF">RDWZM_000616</name>
</gene>